<reference evidence="5" key="3">
    <citation type="submission" date="2021-10" db="EMBL/GenBank/DDBJ databases">
        <title>Collection of gut derived symbiotic bacterial strains cultured from healthy donors.</title>
        <authorList>
            <person name="Lin H."/>
            <person name="Littmann E."/>
            <person name="Kohout C."/>
            <person name="Pamer E.G."/>
        </authorList>
    </citation>
    <scope>NUCLEOTIDE SEQUENCE</scope>
    <source>
        <strain evidence="5">DFI.2.94</strain>
    </source>
</reference>
<dbReference type="Proteomes" id="UP001211522">
    <property type="component" value="Unassembled WGS sequence"/>
</dbReference>
<evidence type="ECO:0000313" key="11">
    <source>
        <dbReference type="Proteomes" id="UP000095455"/>
    </source>
</evidence>
<dbReference type="AlphaFoldDB" id="A0A174TKC1"/>
<evidence type="ECO:0000313" key="13">
    <source>
        <dbReference type="Proteomes" id="UP000501982"/>
    </source>
</evidence>
<reference evidence="10 11" key="1">
    <citation type="submission" date="2015-09" db="EMBL/GenBank/DDBJ databases">
        <authorList>
            <consortium name="Pathogen Informatics"/>
        </authorList>
    </citation>
    <scope>NUCLEOTIDE SEQUENCE [LARGE SCALE GENOMIC DNA]</scope>
    <source>
        <strain evidence="3 11">2789STDY5608822</strain>
        <strain evidence="2 12">2789STDY5608872</strain>
        <strain evidence="4 10">2789STDY5834948</strain>
    </source>
</reference>
<dbReference type="EMBL" id="CP120353">
    <property type="protein sequence ID" value="WET62708.1"/>
    <property type="molecule type" value="Genomic_DNA"/>
</dbReference>
<keyword evidence="1" id="KW-0472">Membrane</keyword>
<dbReference type="Proteomes" id="UP000095455">
    <property type="component" value="Unassembled WGS sequence"/>
</dbReference>
<evidence type="ECO:0000313" key="2">
    <source>
        <dbReference type="EMBL" id="CUN11093.1"/>
    </source>
</evidence>
<dbReference type="EMBL" id="JAQMPX010000029">
    <property type="protein sequence ID" value="MDB9137688.1"/>
    <property type="molecule type" value="Genomic_DNA"/>
</dbReference>
<evidence type="ECO:0000313" key="8">
    <source>
        <dbReference type="EMBL" id="QJE29073.1"/>
    </source>
</evidence>
<gene>
    <name evidence="3" type="ORF">ERS852380_03113</name>
    <name evidence="2" type="ORF">ERS852429_01980</name>
    <name evidence="4" type="ORF">ERS852560_01373</name>
    <name evidence="8" type="ORF">HHO38_12475</name>
    <name evidence="5" type="ORF">LI194_02660</name>
    <name evidence="9" type="ORF">P2T59_13465</name>
    <name evidence="6" type="ORF">PN599_11235</name>
    <name evidence="7" type="ORF">PN612_04075</name>
</gene>
<evidence type="ECO:0000313" key="4">
    <source>
        <dbReference type="EMBL" id="CUQ08278.1"/>
    </source>
</evidence>
<sequence length="56" mass="5924">MNELIKNLGVIVLIIGAAVLAVPFFTGGMTNSILLTGLGLVLLGYFGHIVINKRVE</sequence>
<evidence type="ECO:0000313" key="7">
    <source>
        <dbReference type="EMBL" id="MDB9137688.1"/>
    </source>
</evidence>
<dbReference type="Proteomes" id="UP000501982">
    <property type="component" value="Chromosome"/>
</dbReference>
<dbReference type="EMBL" id="JAQMPJ010000008">
    <property type="protein sequence ID" value="MDB9005574.1"/>
    <property type="molecule type" value="Genomic_DNA"/>
</dbReference>
<keyword evidence="1" id="KW-0812">Transmembrane</keyword>
<evidence type="ECO:0000313" key="6">
    <source>
        <dbReference type="EMBL" id="MDB9005574.1"/>
    </source>
</evidence>
<reference evidence="6" key="4">
    <citation type="submission" date="2023-01" db="EMBL/GenBank/DDBJ databases">
        <title>Human gut microbiome strain richness.</title>
        <authorList>
            <person name="Chen-Liaw A."/>
        </authorList>
    </citation>
    <scope>NUCLEOTIDE SEQUENCE</scope>
    <source>
        <strain evidence="7">D35st1_E5_D35t1_190705</strain>
        <strain evidence="6">RTP21484st1_E5_RTP21484_190118</strain>
    </source>
</reference>
<evidence type="ECO:0000313" key="12">
    <source>
        <dbReference type="Proteomes" id="UP000095591"/>
    </source>
</evidence>
<reference evidence="8 13" key="2">
    <citation type="submission" date="2020-04" db="EMBL/GenBank/DDBJ databases">
        <title>Complete Genomes and Methylome analysis of CBBP consortium that reverse antibiotic-induced susceptibility to vancomycin-resistant Enterococcus faecium infection.</title>
        <authorList>
            <person name="Fomenkov A."/>
            <person name="Zhang Z."/>
            <person name="Pamer E."/>
            <person name="Roberts R.J."/>
        </authorList>
    </citation>
    <scope>NUCLEOTIDE SEQUENCE [LARGE SCALE GENOMIC DNA]</scope>
    <source>
        <strain evidence="13">CBBP</strain>
        <strain evidence="8">CBBP-1</strain>
    </source>
</reference>
<dbReference type="GeneID" id="93522325"/>
<feature type="transmembrane region" description="Helical" evidence="1">
    <location>
        <begin position="32"/>
        <end position="51"/>
    </location>
</feature>
<dbReference type="EMBL" id="CYYK01000011">
    <property type="protein sequence ID" value="CUO78225.1"/>
    <property type="molecule type" value="Genomic_DNA"/>
</dbReference>
<evidence type="ECO:0000313" key="3">
    <source>
        <dbReference type="EMBL" id="CUO78225.1"/>
    </source>
</evidence>
<accession>A0A174TKC1</accession>
<dbReference type="Proteomes" id="UP000095332">
    <property type="component" value="Unassembled WGS sequence"/>
</dbReference>
<dbReference type="Proteomes" id="UP001221009">
    <property type="component" value="Chromosome"/>
</dbReference>
<organism evidence="4 10">
    <name type="scientific">Parabacteroides distasonis</name>
    <dbReference type="NCBI Taxonomy" id="823"/>
    <lineage>
        <taxon>Bacteria</taxon>
        <taxon>Pseudomonadati</taxon>
        <taxon>Bacteroidota</taxon>
        <taxon>Bacteroidia</taxon>
        <taxon>Bacteroidales</taxon>
        <taxon>Tannerellaceae</taxon>
        <taxon>Parabacteroides</taxon>
    </lineage>
</organism>
<dbReference type="EMBL" id="CP051672">
    <property type="protein sequence ID" value="QJE29073.1"/>
    <property type="molecule type" value="Genomic_DNA"/>
</dbReference>
<evidence type="ECO:0000313" key="10">
    <source>
        <dbReference type="Proteomes" id="UP000095332"/>
    </source>
</evidence>
<dbReference type="EMBL" id="CZBM01000004">
    <property type="protein sequence ID" value="CUQ08278.1"/>
    <property type="molecule type" value="Genomic_DNA"/>
</dbReference>
<protein>
    <submittedName>
        <fullName evidence="4">Uncharacterized protein</fullName>
    </submittedName>
</protein>
<evidence type="ECO:0000313" key="5">
    <source>
        <dbReference type="EMBL" id="MCB6516693.1"/>
    </source>
</evidence>
<dbReference type="EMBL" id="CYXP01000004">
    <property type="protein sequence ID" value="CUN11093.1"/>
    <property type="molecule type" value="Genomic_DNA"/>
</dbReference>
<dbReference type="Proteomes" id="UP001198806">
    <property type="component" value="Unassembled WGS sequence"/>
</dbReference>
<reference evidence="9" key="5">
    <citation type="submission" date="2023-03" db="EMBL/GenBank/DDBJ databases">
        <title>Parabacteroides distasonis, a bacteria resistant against UC.</title>
        <authorList>
            <person name="Dai W."/>
        </authorList>
    </citation>
    <scope>NUCLEOTIDE SEQUENCE</scope>
    <source>
        <strain evidence="9">F1-28</strain>
    </source>
</reference>
<evidence type="ECO:0000256" key="1">
    <source>
        <dbReference type="SAM" id="Phobius"/>
    </source>
</evidence>
<dbReference type="Proteomes" id="UP000095591">
    <property type="component" value="Unassembled WGS sequence"/>
</dbReference>
<evidence type="ECO:0000313" key="9">
    <source>
        <dbReference type="EMBL" id="WET62708.1"/>
    </source>
</evidence>
<keyword evidence="1" id="KW-1133">Transmembrane helix</keyword>
<dbReference type="Proteomes" id="UP001210126">
    <property type="component" value="Unassembled WGS sequence"/>
</dbReference>
<dbReference type="EMBL" id="JAJCNI010000002">
    <property type="protein sequence ID" value="MCB6516693.1"/>
    <property type="molecule type" value="Genomic_DNA"/>
</dbReference>
<dbReference type="RefSeq" id="WP_005854067.1">
    <property type="nucleotide sequence ID" value="NZ_AP019729.1"/>
</dbReference>
<proteinExistence type="predicted"/>
<feature type="transmembrane region" description="Helical" evidence="1">
    <location>
        <begin position="7"/>
        <end position="26"/>
    </location>
</feature>
<name>A0A174TKC1_PARDI</name>